<dbReference type="Proteomes" id="UP000029227">
    <property type="component" value="Unassembled WGS sequence"/>
</dbReference>
<dbReference type="STRING" id="754436.JCM19237_351"/>
<sequence>MAVPFNRYRAIRVVNKIDHMAKGIPDEVFESLQEGELADLLLESVTLEDIENTLCFGMATTQDIMLEAISAKKARLLGTMQAFTRALNTSLAGTNITADKDIEISKPRKSGTVAVITAKINLSDGQSISVVFHAPDNDPMVIKDQDTLIAFRFLLNARDVTHSVAPSGGNEVSLKQVTTALSNLAERNSAKFVAKQTENTGLKQEIDQAAQLSEQLEEELRSTSDTIEQVKADTEDLNSKIQSLQSRIDRENALQEKLRSQLDGMKVAQTKGTTDTGDFMNHVSGMDILKVEALQAIGYTFSYDDEKGYSITTPDGKTTVNRMYADFITQVDYLDDKRLAAATTAQSAQSGHPANQMDLRNYNPPAKPTNGNSFSKMKASDIAKGPYTIKWGNTDTAVVTLLDDGRYQLDLSIDNGLQTDTAYFDNFRQLKNTASKKYDELYDDHMSNLNANRYTEDELNRAANAGGSDTNGHSLSPEQRKAALEKIWKKKHKDFKSGRGDKRTIMVNGSIVGAGAGSTIVPLNSLSDDEIAKLLNTTVGELSGAVAGVQIDPSIPKGNSVATAMAAVEAEGKRQSFDNVMKHIPDSPAKAAIKEAVSDATPKYGFYPSMTSGFDEALQILLDNNVTDHDTLMASMYDFHKFGYLPADSRSARANRELAIEKQKELSDTMRIAAHRKTDEPYRLQ</sequence>
<proteinExistence type="predicted"/>
<evidence type="ECO:0000259" key="2">
    <source>
        <dbReference type="Pfam" id="PF18788"/>
    </source>
</evidence>
<reference evidence="3 4" key="1">
    <citation type="journal article" date="2014" name="Genome Announc.">
        <title>Draft Genome Sequences of Two Vibrionaceae Species, Vibrio ponticus C121 and Photobacterium aphoticum C119, Isolated as Coral Reef Microbiota.</title>
        <authorList>
            <person name="Al-saari N."/>
            <person name="Meirelles P.M."/>
            <person name="Mino S."/>
            <person name="Suda W."/>
            <person name="Oshima K."/>
            <person name="Hattori M."/>
            <person name="Ohkuma M."/>
            <person name="Thompson F.L."/>
            <person name="Gomez-Gil B."/>
            <person name="Sawabe T."/>
            <person name="Sawabe T."/>
        </authorList>
    </citation>
    <scope>NUCLEOTIDE SEQUENCE [LARGE SCALE GENOMIC DNA]</scope>
    <source>
        <strain evidence="3 4">JCM 19237</strain>
    </source>
</reference>
<keyword evidence="1" id="KW-0175">Coiled coil</keyword>
<protein>
    <submittedName>
        <fullName evidence="3">Phage protein</fullName>
    </submittedName>
</protein>
<name>A0A090QYL9_9GAMM</name>
<evidence type="ECO:0000256" key="1">
    <source>
        <dbReference type="SAM" id="Coils"/>
    </source>
</evidence>
<dbReference type="Pfam" id="PF18788">
    <property type="entry name" value="DarA_N"/>
    <property type="match status" value="1"/>
</dbReference>
<evidence type="ECO:0000313" key="3">
    <source>
        <dbReference type="EMBL" id="GAL07971.1"/>
    </source>
</evidence>
<feature type="domain" description="Defence against restriction A N-terminal" evidence="2">
    <location>
        <begin position="65"/>
        <end position="189"/>
    </location>
</feature>
<comment type="caution">
    <text evidence="3">The sequence shown here is derived from an EMBL/GenBank/DDBJ whole genome shotgun (WGS) entry which is preliminary data.</text>
</comment>
<evidence type="ECO:0000313" key="4">
    <source>
        <dbReference type="Proteomes" id="UP000029227"/>
    </source>
</evidence>
<organism evidence="3 4">
    <name type="scientific">Photobacterium aphoticum</name>
    <dbReference type="NCBI Taxonomy" id="754436"/>
    <lineage>
        <taxon>Bacteria</taxon>
        <taxon>Pseudomonadati</taxon>
        <taxon>Pseudomonadota</taxon>
        <taxon>Gammaproteobacteria</taxon>
        <taxon>Vibrionales</taxon>
        <taxon>Vibrionaceae</taxon>
        <taxon>Photobacterium</taxon>
    </lineage>
</organism>
<dbReference type="EMBL" id="BBMN01000020">
    <property type="protein sequence ID" value="GAL07971.1"/>
    <property type="molecule type" value="Genomic_DNA"/>
</dbReference>
<accession>A0A090QYL9</accession>
<dbReference type="InterPro" id="IPR041140">
    <property type="entry name" value="DarA_N"/>
</dbReference>
<gene>
    <name evidence="3" type="ORF">JCM19237_351</name>
</gene>
<dbReference type="AlphaFoldDB" id="A0A090QYL9"/>
<dbReference type="eggNOG" id="ENOG5030JZW">
    <property type="taxonomic scope" value="Bacteria"/>
</dbReference>
<feature type="coiled-coil region" evidence="1">
    <location>
        <begin position="199"/>
        <end position="261"/>
    </location>
</feature>